<evidence type="ECO:0000313" key="1">
    <source>
        <dbReference type="EMBL" id="GIL89423.1"/>
    </source>
</evidence>
<feature type="non-terminal residue" evidence="1">
    <location>
        <position position="118"/>
    </location>
</feature>
<proteinExistence type="predicted"/>
<name>A0A8J4CVE6_9CHLO</name>
<evidence type="ECO:0000313" key="2">
    <source>
        <dbReference type="Proteomes" id="UP000747110"/>
    </source>
</evidence>
<accession>A0A8J4CVE6</accession>
<comment type="caution">
    <text evidence="1">The sequence shown here is derived from an EMBL/GenBank/DDBJ whole genome shotgun (WGS) entry which is preliminary data.</text>
</comment>
<sequence>QEEKSVPSIVADGMDVFHGDEVQNEDKPAASLTVANDAVAVADADGAEPLGTSAEGPQDPSVGHAITCTTVSTLSQRSRALFGLGDHVKISVHELDGLHWAMKRNMLKQLKFQRHFEQ</sequence>
<organism evidence="1 2">
    <name type="scientific">Volvox reticuliferus</name>
    <dbReference type="NCBI Taxonomy" id="1737510"/>
    <lineage>
        <taxon>Eukaryota</taxon>
        <taxon>Viridiplantae</taxon>
        <taxon>Chlorophyta</taxon>
        <taxon>core chlorophytes</taxon>
        <taxon>Chlorophyceae</taxon>
        <taxon>CS clade</taxon>
        <taxon>Chlamydomonadales</taxon>
        <taxon>Volvocaceae</taxon>
        <taxon>Volvox</taxon>
    </lineage>
</organism>
<feature type="non-terminal residue" evidence="1">
    <location>
        <position position="1"/>
    </location>
</feature>
<gene>
    <name evidence="1" type="ORF">Vretifemale_17226</name>
</gene>
<dbReference type="AlphaFoldDB" id="A0A8J4CVE6"/>
<keyword evidence="2" id="KW-1185">Reference proteome</keyword>
<dbReference type="Proteomes" id="UP000747110">
    <property type="component" value="Unassembled WGS sequence"/>
</dbReference>
<dbReference type="EMBL" id="BNCP01000050">
    <property type="protein sequence ID" value="GIL89423.1"/>
    <property type="molecule type" value="Genomic_DNA"/>
</dbReference>
<reference evidence="1" key="1">
    <citation type="journal article" date="2021" name="Proc. Natl. Acad. Sci. U.S.A.">
        <title>Three genomes in the algal genus Volvox reveal the fate of a haploid sex-determining region after a transition to homothallism.</title>
        <authorList>
            <person name="Yamamoto K."/>
            <person name="Hamaji T."/>
            <person name="Kawai-Toyooka H."/>
            <person name="Matsuzaki R."/>
            <person name="Takahashi F."/>
            <person name="Nishimura Y."/>
            <person name="Kawachi M."/>
            <person name="Noguchi H."/>
            <person name="Minakuchi Y."/>
            <person name="Umen J.G."/>
            <person name="Toyoda A."/>
            <person name="Nozaki H."/>
        </authorList>
    </citation>
    <scope>NUCLEOTIDE SEQUENCE</scope>
    <source>
        <strain evidence="1">NIES-3786</strain>
    </source>
</reference>
<protein>
    <submittedName>
        <fullName evidence="1">Uncharacterized protein</fullName>
    </submittedName>
</protein>